<feature type="DNA-binding region" description="H-T-H motif" evidence="2">
    <location>
        <begin position="32"/>
        <end position="51"/>
    </location>
</feature>
<proteinExistence type="predicted"/>
<dbReference type="PANTHER" id="PTHR43479">
    <property type="entry name" value="ACREF/ENVCD OPERON REPRESSOR-RELATED"/>
    <property type="match status" value="1"/>
</dbReference>
<dbReference type="Gene3D" id="1.10.357.10">
    <property type="entry name" value="Tetracycline Repressor, domain 2"/>
    <property type="match status" value="1"/>
</dbReference>
<evidence type="ECO:0000313" key="4">
    <source>
        <dbReference type="EMBL" id="CAK8053768.1"/>
    </source>
</evidence>
<dbReference type="InterPro" id="IPR039532">
    <property type="entry name" value="TetR_C_Firmicutes"/>
</dbReference>
<comment type="caution">
    <text evidence="4">The sequence shown here is derived from an EMBL/GenBank/DDBJ whole genome shotgun (WGS) entry which is preliminary data.</text>
</comment>
<dbReference type="PANTHER" id="PTHR43479:SF11">
    <property type="entry name" value="ACREF_ENVCD OPERON REPRESSOR-RELATED"/>
    <property type="match status" value="1"/>
</dbReference>
<evidence type="ECO:0000256" key="2">
    <source>
        <dbReference type="PROSITE-ProRule" id="PRU00335"/>
    </source>
</evidence>
<dbReference type="RefSeq" id="WP_349641319.1">
    <property type="nucleotide sequence ID" value="NZ_CAWVOH010000001.1"/>
</dbReference>
<accession>A0ABM9N3N4</accession>
<name>A0ABM9N3N4_9LACO</name>
<keyword evidence="1 2" id="KW-0238">DNA-binding</keyword>
<evidence type="ECO:0000256" key="1">
    <source>
        <dbReference type="ARBA" id="ARBA00023125"/>
    </source>
</evidence>
<gene>
    <name evidence="4" type="ORF">R54876_GBNLAHCA_00327</name>
</gene>
<dbReference type="InterPro" id="IPR009057">
    <property type="entry name" value="Homeodomain-like_sf"/>
</dbReference>
<keyword evidence="5" id="KW-1185">Reference proteome</keyword>
<protein>
    <submittedName>
        <fullName evidence="4">AcrR family</fullName>
    </submittedName>
</protein>
<dbReference type="Pfam" id="PF14278">
    <property type="entry name" value="TetR_C_8"/>
    <property type="match status" value="1"/>
</dbReference>
<dbReference type="PROSITE" id="PS50977">
    <property type="entry name" value="HTH_TETR_2"/>
    <property type="match status" value="1"/>
</dbReference>
<dbReference type="InterPro" id="IPR001647">
    <property type="entry name" value="HTH_TetR"/>
</dbReference>
<dbReference type="SUPFAM" id="SSF46689">
    <property type="entry name" value="Homeodomain-like"/>
    <property type="match status" value="1"/>
</dbReference>
<evidence type="ECO:0000313" key="5">
    <source>
        <dbReference type="Proteomes" id="UP001314241"/>
    </source>
</evidence>
<feature type="domain" description="HTH tetR-type" evidence="3">
    <location>
        <begin position="11"/>
        <end position="69"/>
    </location>
</feature>
<evidence type="ECO:0000259" key="3">
    <source>
        <dbReference type="PROSITE" id="PS50977"/>
    </source>
</evidence>
<sequence length="192" mass="22081">MTRNENDARVVRTKQMLRKAGMELITQKSDFSIANLLEKVQITRGTFYRHYHNKADLIRDINQTLIHEILDCSPEQFNVAAVIGVISEQAVFYNVVLNEAVDQDFTKELMQELRGRLNKELSQLTDSQLKRHLAYQWEVIMAGFWAGMAKWLSDGMDMSQDELLSEFSEIWRVNMSASGQTGLNLFDFTAPA</sequence>
<reference evidence="4 5" key="1">
    <citation type="submission" date="2024-01" db="EMBL/GenBank/DDBJ databases">
        <authorList>
            <person name="Botero Cardona J."/>
        </authorList>
    </citation>
    <scope>NUCLEOTIDE SEQUENCE [LARGE SCALE GENOMIC DNA]</scope>
    <source>
        <strain evidence="4 5">LMG 33000</strain>
    </source>
</reference>
<dbReference type="EMBL" id="CAWVOH010000001">
    <property type="protein sequence ID" value="CAK8053768.1"/>
    <property type="molecule type" value="Genomic_DNA"/>
</dbReference>
<dbReference type="InterPro" id="IPR050624">
    <property type="entry name" value="HTH-type_Tx_Regulator"/>
</dbReference>
<organism evidence="4 5">
    <name type="scientific">Eupransor demetentiae</name>
    <dbReference type="NCBI Taxonomy" id="3109584"/>
    <lineage>
        <taxon>Bacteria</taxon>
        <taxon>Bacillati</taxon>
        <taxon>Bacillota</taxon>
        <taxon>Bacilli</taxon>
        <taxon>Lactobacillales</taxon>
        <taxon>Lactobacillaceae</taxon>
        <taxon>Eupransor</taxon>
    </lineage>
</organism>
<dbReference type="Proteomes" id="UP001314241">
    <property type="component" value="Unassembled WGS sequence"/>
</dbReference>